<dbReference type="AlphaFoldDB" id="A0AAD6SUC4"/>
<dbReference type="InterPro" id="IPR002213">
    <property type="entry name" value="UDP_glucos_trans"/>
</dbReference>
<dbReference type="SUPFAM" id="SSF53756">
    <property type="entry name" value="UDP-Glycosyltransferase/glycogen phosphorylase"/>
    <property type="match status" value="1"/>
</dbReference>
<organism evidence="3 4">
    <name type="scientific">Mycena alexandri</name>
    <dbReference type="NCBI Taxonomy" id="1745969"/>
    <lineage>
        <taxon>Eukaryota</taxon>
        <taxon>Fungi</taxon>
        <taxon>Dikarya</taxon>
        <taxon>Basidiomycota</taxon>
        <taxon>Agaricomycotina</taxon>
        <taxon>Agaricomycetes</taxon>
        <taxon>Agaricomycetidae</taxon>
        <taxon>Agaricales</taxon>
        <taxon>Marasmiineae</taxon>
        <taxon>Mycenaceae</taxon>
        <taxon>Mycena</taxon>
    </lineage>
</organism>
<dbReference type="Pfam" id="PF00201">
    <property type="entry name" value="UDPGT"/>
    <property type="match status" value="1"/>
</dbReference>
<protein>
    <recommendedName>
        <fullName evidence="5">Glycosyltransferase family 1 protein</fullName>
    </recommendedName>
</protein>
<comment type="caution">
    <text evidence="3">The sequence shown here is derived from an EMBL/GenBank/DDBJ whole genome shotgun (WGS) entry which is preliminary data.</text>
</comment>
<dbReference type="CDD" id="cd03784">
    <property type="entry name" value="GT1_Gtf-like"/>
    <property type="match status" value="1"/>
</dbReference>
<evidence type="ECO:0000256" key="1">
    <source>
        <dbReference type="ARBA" id="ARBA00009995"/>
    </source>
</evidence>
<sequence length="523" mass="57284">MPSQNLRHLLLVPLPAYGHIRPICALAGRLAAEPDVIVTVLIAPNWLEKARTDLKAYFPEGHEGHERIRILSMFESSARDADFLGHLGPMSTKHYPGAYETLYRGESIKCAATGKTFPAVPPPTAVILDRYGVADLRATRAISGNTVPVLTLITFNAASIVRLYGPESLGGVGDLGAKMDAEALRTGRDAAEIGDEMWERTDGKVLNVPGMPPMYDYEVFPQAIPLPPGVFRTPLLRQAHSMFLECDGAFLGTSPAYEGKGETLAALKGWFTETMHKPVYTVGPLLPPGYSSHKIESSLTSRDAEIVEFLDAKRAQFGDKSVVLITFGSIFFPMVPHHLEELVTALMQKQFPFILCHASPYVQIPDHFAAMIKASGLGLTTPWCPQRVILSHPATGWFMTHCGHGGIMESLTNGVPMICWPFDGDQPFGAEHLTQTLNVAFHLIEVRTGKGLKPLRNGRVPQGTREAMAAEIRDVFDQARGEVGEEKRKNAQRLRMELMAAWEKGGSAHAAIRDFLGTYLPAV</sequence>
<dbReference type="EMBL" id="JARJCM010000072">
    <property type="protein sequence ID" value="KAJ7032568.1"/>
    <property type="molecule type" value="Genomic_DNA"/>
</dbReference>
<dbReference type="Proteomes" id="UP001218188">
    <property type="component" value="Unassembled WGS sequence"/>
</dbReference>
<gene>
    <name evidence="3" type="ORF">C8F04DRAFT_1107243</name>
</gene>
<evidence type="ECO:0008006" key="5">
    <source>
        <dbReference type="Google" id="ProtNLM"/>
    </source>
</evidence>
<dbReference type="GO" id="GO:0008194">
    <property type="term" value="F:UDP-glycosyltransferase activity"/>
    <property type="evidence" value="ECO:0007669"/>
    <property type="project" value="InterPro"/>
</dbReference>
<evidence type="ECO:0000256" key="2">
    <source>
        <dbReference type="ARBA" id="ARBA00022679"/>
    </source>
</evidence>
<accession>A0AAD6SUC4</accession>
<evidence type="ECO:0000313" key="4">
    <source>
        <dbReference type="Proteomes" id="UP001218188"/>
    </source>
</evidence>
<comment type="similarity">
    <text evidence="1">Belongs to the UDP-glycosyltransferase family.</text>
</comment>
<keyword evidence="4" id="KW-1185">Reference proteome</keyword>
<keyword evidence="2" id="KW-0808">Transferase</keyword>
<dbReference type="PANTHER" id="PTHR11926">
    <property type="entry name" value="GLUCOSYL/GLUCURONOSYL TRANSFERASES"/>
    <property type="match status" value="1"/>
</dbReference>
<evidence type="ECO:0000313" key="3">
    <source>
        <dbReference type="EMBL" id="KAJ7032568.1"/>
    </source>
</evidence>
<name>A0AAD6SUC4_9AGAR</name>
<reference evidence="3" key="1">
    <citation type="submission" date="2023-03" db="EMBL/GenBank/DDBJ databases">
        <title>Massive genome expansion in bonnet fungi (Mycena s.s.) driven by repeated elements and novel gene families across ecological guilds.</title>
        <authorList>
            <consortium name="Lawrence Berkeley National Laboratory"/>
            <person name="Harder C.B."/>
            <person name="Miyauchi S."/>
            <person name="Viragh M."/>
            <person name="Kuo A."/>
            <person name="Thoen E."/>
            <person name="Andreopoulos B."/>
            <person name="Lu D."/>
            <person name="Skrede I."/>
            <person name="Drula E."/>
            <person name="Henrissat B."/>
            <person name="Morin E."/>
            <person name="Kohler A."/>
            <person name="Barry K."/>
            <person name="LaButti K."/>
            <person name="Morin E."/>
            <person name="Salamov A."/>
            <person name="Lipzen A."/>
            <person name="Mereny Z."/>
            <person name="Hegedus B."/>
            <person name="Baldrian P."/>
            <person name="Stursova M."/>
            <person name="Weitz H."/>
            <person name="Taylor A."/>
            <person name="Grigoriev I.V."/>
            <person name="Nagy L.G."/>
            <person name="Martin F."/>
            <person name="Kauserud H."/>
        </authorList>
    </citation>
    <scope>NUCLEOTIDE SEQUENCE</scope>
    <source>
        <strain evidence="3">CBHHK200</strain>
    </source>
</reference>
<dbReference type="Gene3D" id="3.40.50.2000">
    <property type="entry name" value="Glycogen Phosphorylase B"/>
    <property type="match status" value="2"/>
</dbReference>
<dbReference type="PANTHER" id="PTHR11926:SF774">
    <property type="entry name" value="UDP-GLYCOSYLTRANSFERASE 85A1-RELATED"/>
    <property type="match status" value="1"/>
</dbReference>
<proteinExistence type="inferred from homology"/>